<name>A0A2T2YAY1_9BACT</name>
<evidence type="ECO:0000313" key="2">
    <source>
        <dbReference type="Proteomes" id="UP000240357"/>
    </source>
</evidence>
<proteinExistence type="predicted"/>
<keyword evidence="2" id="KW-1185">Reference proteome</keyword>
<dbReference type="AlphaFoldDB" id="A0A2T2YAY1"/>
<dbReference type="Proteomes" id="UP000240357">
    <property type="component" value="Unassembled WGS sequence"/>
</dbReference>
<accession>A0A2T2YAY1</accession>
<dbReference type="EMBL" id="PYFT01000001">
    <property type="protein sequence ID" value="PSR52646.1"/>
    <property type="molecule type" value="Genomic_DNA"/>
</dbReference>
<dbReference type="RefSeq" id="WP_106926474.1">
    <property type="nucleotide sequence ID" value="NZ_PYFT01000001.1"/>
</dbReference>
<organism evidence="1 2">
    <name type="scientific">Adhaeribacter arboris</name>
    <dbReference type="NCBI Taxonomy" id="2072846"/>
    <lineage>
        <taxon>Bacteria</taxon>
        <taxon>Pseudomonadati</taxon>
        <taxon>Bacteroidota</taxon>
        <taxon>Cytophagia</taxon>
        <taxon>Cytophagales</taxon>
        <taxon>Hymenobacteraceae</taxon>
        <taxon>Adhaeribacter</taxon>
    </lineage>
</organism>
<dbReference type="OrthoDB" id="236686at2"/>
<reference evidence="1 2" key="1">
    <citation type="submission" date="2018-03" db="EMBL/GenBank/DDBJ databases">
        <title>Adhaeribacter sp. HMF7605 Genome sequencing and assembly.</title>
        <authorList>
            <person name="Kang H."/>
            <person name="Kang J."/>
            <person name="Cha I."/>
            <person name="Kim H."/>
            <person name="Joh K."/>
        </authorList>
    </citation>
    <scope>NUCLEOTIDE SEQUENCE [LARGE SCALE GENOMIC DNA]</scope>
    <source>
        <strain evidence="1 2">HMF7605</strain>
    </source>
</reference>
<protein>
    <submittedName>
        <fullName evidence="1">Uncharacterized protein</fullName>
    </submittedName>
</protein>
<gene>
    <name evidence="1" type="ORF">AHMF7605_03445</name>
</gene>
<comment type="caution">
    <text evidence="1">The sequence shown here is derived from an EMBL/GenBank/DDBJ whole genome shotgun (WGS) entry which is preliminary data.</text>
</comment>
<sequence>MKKMLFLLVFTVQTTLGQNGLVRNYETFNIKNVSGETLKLINAELYIVARQDYTRVVQAGQDAFYNRFNLGDSLKKTQYINYYNATLQRSRAALNNEVLLQTNKYYLATYALDGLSYYTGNSSSEEVAAFIIPAIQAGAQKYAEKQVIDALRDTPIVQPSVDRLTTYAVSYLQARNVAASASIIDIRQNLRNLHNTVPYPDNTAEAFAGPVFDFLADKARSRLAVPVAGLVLTEPEFRNVFNQVTNIARDSAQASFKQLASDITILVANESRAQVTINAIEQEWKTTNTQIQDFNSRISNPEITPTDFTQQERRVAQNSVRLEVINLYVNKGLQLAKTAEQAVLQADKIRKQLEKVFDPVNREQFINQLSSLNAPTLSQTISAGADAARFLNTAFPNNPTFKKVASFVQYAVSAVNIGTGVGLLFSMQPMGIINVMQGLQGLFGGGPPPRSPELQMMDQMMGYMEGQFDQITGRLDRIDQKLNRIDEKLNYLMVQCSSCIKIQ</sequence>
<evidence type="ECO:0000313" key="1">
    <source>
        <dbReference type="EMBL" id="PSR52646.1"/>
    </source>
</evidence>